<dbReference type="Proteomes" id="UP001152797">
    <property type="component" value="Unassembled WGS sequence"/>
</dbReference>
<accession>A0A9P1DRT8</accession>
<name>A0A9P1DRT8_9DINO</name>
<dbReference type="EMBL" id="CAMXCT030006521">
    <property type="protein sequence ID" value="CAL4802546.1"/>
    <property type="molecule type" value="Genomic_DNA"/>
</dbReference>
<dbReference type="OrthoDB" id="407008at2759"/>
<reference evidence="2" key="2">
    <citation type="submission" date="2024-04" db="EMBL/GenBank/DDBJ databases">
        <authorList>
            <person name="Chen Y."/>
            <person name="Shah S."/>
            <person name="Dougan E. K."/>
            <person name="Thang M."/>
            <person name="Chan C."/>
        </authorList>
    </citation>
    <scope>NUCLEOTIDE SEQUENCE [LARGE SCALE GENOMIC DNA]</scope>
</reference>
<protein>
    <recommendedName>
        <fullName evidence="4">Transposase</fullName>
    </recommendedName>
</protein>
<comment type="caution">
    <text evidence="1">The sequence shown here is derived from an EMBL/GenBank/DDBJ whole genome shotgun (WGS) entry which is preliminary data.</text>
</comment>
<dbReference type="AlphaFoldDB" id="A0A9P1DRT8"/>
<dbReference type="EMBL" id="CAMXCT010006521">
    <property type="protein sequence ID" value="CAI4015234.1"/>
    <property type="molecule type" value="Genomic_DNA"/>
</dbReference>
<keyword evidence="3" id="KW-1185">Reference proteome</keyword>
<evidence type="ECO:0000313" key="1">
    <source>
        <dbReference type="EMBL" id="CAI4015234.1"/>
    </source>
</evidence>
<proteinExistence type="predicted"/>
<sequence>MAALIDEAMNTLGGKEWHYETRSEPCCAFKKIEDIGKPLTVQELLTCCRPPTGVKSTMMLLDVHLSVQLSESPEAIASTLQSQQVDDLPAPLKFKEGVPSGAKIGGIVIEQAPGCLNVIKLVFFKAQEPATGPKEVCGAEGEGHQIWRFGKWSDVEGDEATFDKRDVLSDAAWEHEVKADRSMLWEQWCGLVQRGKPQTLVLARLSPTLTATRSPGPGPITKQDWGPLGKKWLANRSVIFHTDSAKAYKMKLPGVLHDSVVHQKKRVKKNGKWEWTKPNFVKMKVHKLPGGKTVKVKCGTQHIDRCWKFIKERLSKGTNVRAGMGRLQAQIRSAQYWYRGDDMWVRTGELLSAYMSEIVDITGEKEIAAMPPDMCLIPPFVV</sequence>
<reference evidence="1" key="1">
    <citation type="submission" date="2022-10" db="EMBL/GenBank/DDBJ databases">
        <authorList>
            <person name="Chen Y."/>
            <person name="Dougan E. K."/>
            <person name="Chan C."/>
            <person name="Rhodes N."/>
            <person name="Thang M."/>
        </authorList>
    </citation>
    <scope>NUCLEOTIDE SEQUENCE</scope>
</reference>
<evidence type="ECO:0008006" key="4">
    <source>
        <dbReference type="Google" id="ProtNLM"/>
    </source>
</evidence>
<evidence type="ECO:0000313" key="2">
    <source>
        <dbReference type="EMBL" id="CAL1168609.1"/>
    </source>
</evidence>
<gene>
    <name evidence="1" type="ORF">C1SCF055_LOCUS40072</name>
</gene>
<evidence type="ECO:0000313" key="3">
    <source>
        <dbReference type="Proteomes" id="UP001152797"/>
    </source>
</evidence>
<organism evidence="1">
    <name type="scientific">Cladocopium goreaui</name>
    <dbReference type="NCBI Taxonomy" id="2562237"/>
    <lineage>
        <taxon>Eukaryota</taxon>
        <taxon>Sar</taxon>
        <taxon>Alveolata</taxon>
        <taxon>Dinophyceae</taxon>
        <taxon>Suessiales</taxon>
        <taxon>Symbiodiniaceae</taxon>
        <taxon>Cladocopium</taxon>
    </lineage>
</organism>
<dbReference type="EMBL" id="CAMXCT020006521">
    <property type="protein sequence ID" value="CAL1168609.1"/>
    <property type="molecule type" value="Genomic_DNA"/>
</dbReference>